<keyword evidence="1" id="KW-0677">Repeat</keyword>
<dbReference type="CDD" id="cd00176">
    <property type="entry name" value="SPEC"/>
    <property type="match status" value="1"/>
</dbReference>
<evidence type="ECO:0000313" key="2">
    <source>
        <dbReference type="Proteomes" id="UP000887574"/>
    </source>
</evidence>
<dbReference type="SUPFAM" id="SSF46966">
    <property type="entry name" value="Spectrin repeat"/>
    <property type="match status" value="4"/>
</dbReference>
<dbReference type="WBParaSite" id="jg7882">
    <property type="protein sequence ID" value="jg7882"/>
    <property type="gene ID" value="jg7882"/>
</dbReference>
<accession>A0A915EQJ6</accession>
<dbReference type="InterPro" id="IPR002017">
    <property type="entry name" value="Spectrin_repeat"/>
</dbReference>
<dbReference type="PANTHER" id="PTHR11915">
    <property type="entry name" value="SPECTRIN/FILAMIN RELATED CYTOSKELETAL PROTEIN"/>
    <property type="match status" value="1"/>
</dbReference>
<dbReference type="SMART" id="SM00150">
    <property type="entry name" value="SPEC"/>
    <property type="match status" value="3"/>
</dbReference>
<evidence type="ECO:0000256" key="1">
    <source>
        <dbReference type="ARBA" id="ARBA00022737"/>
    </source>
</evidence>
<keyword evidence="2" id="KW-1185">Reference proteome</keyword>
<dbReference type="InterPro" id="IPR018159">
    <property type="entry name" value="Spectrin/alpha-actinin"/>
</dbReference>
<dbReference type="Pfam" id="PF00435">
    <property type="entry name" value="Spectrin"/>
    <property type="match status" value="3"/>
</dbReference>
<dbReference type="Gene3D" id="1.20.58.60">
    <property type="match status" value="3"/>
</dbReference>
<dbReference type="AlphaFoldDB" id="A0A915EQJ6"/>
<proteinExistence type="predicted"/>
<dbReference type="Proteomes" id="UP000887574">
    <property type="component" value="Unplaced"/>
</dbReference>
<organism evidence="2 3">
    <name type="scientific">Ditylenchus dipsaci</name>
    <dbReference type="NCBI Taxonomy" id="166011"/>
    <lineage>
        <taxon>Eukaryota</taxon>
        <taxon>Metazoa</taxon>
        <taxon>Ecdysozoa</taxon>
        <taxon>Nematoda</taxon>
        <taxon>Chromadorea</taxon>
        <taxon>Rhabditida</taxon>
        <taxon>Tylenchina</taxon>
        <taxon>Tylenchomorpha</taxon>
        <taxon>Sphaerularioidea</taxon>
        <taxon>Anguinidae</taxon>
        <taxon>Anguininae</taxon>
        <taxon>Ditylenchus</taxon>
    </lineage>
</organism>
<protein>
    <submittedName>
        <fullName evidence="3">Uncharacterized protein</fullName>
    </submittedName>
</protein>
<evidence type="ECO:0000313" key="3">
    <source>
        <dbReference type="WBParaSite" id="jg7882"/>
    </source>
</evidence>
<reference evidence="3" key="1">
    <citation type="submission" date="2022-11" db="UniProtKB">
        <authorList>
            <consortium name="WormBaseParasite"/>
        </authorList>
    </citation>
    <scope>IDENTIFICATION</scope>
</reference>
<sequence>MAKHLNAALKEAKDLFDFHQNTDRILQWIRDKQLMLTAQDMGKDHEHAKSLLDKLLIDDQSIDNTSIQEVNVLGKKLIAGATGNQSQTATSNEVLSKLKEVNEAWALFQGRMDEYRKMLEDALEVHQFNSEVDDTNGRIQEKAGLLSSDDFGKKLASVEQLLRKQDTIERDMSAIHRKLNDHDNEAKKLLSKDPPLRDSIISSLQKLEISWHQLAQLAHSRRLKLQQSYNLQKYFDSVKKLDNWAIAIRTKMTSYVHPRNVVDAKNLLKAHDECLAEIDSRNEDLKTQTWEAENNNLQKLLQLQTLNSQIQQIESWLSQKENFVNQYNVGDSVNSAESLIRKHENFTQTLIGQSDKMEQLKAGAAILSESNEHTQKAA</sequence>
<name>A0A915EQJ6_9BILA</name>